<feature type="transmembrane region" description="Helical" evidence="1">
    <location>
        <begin position="40"/>
        <end position="58"/>
    </location>
</feature>
<dbReference type="STRING" id="1110502.TMO_0039"/>
<sequence length="66" mass="7087">MDEEKDGLWSWMKGRLLQPSTARGLVWVATFAGVQLDPAVAAQIVGVAAGVVGLIDMIKDDHKARP</sequence>
<accession>I3TGJ0</accession>
<dbReference type="KEGG" id="tmo:TMO_0039"/>
<dbReference type="HOGENOM" id="CLU_2829966_0_0_5"/>
<keyword evidence="1" id="KW-1133">Transmembrane helix</keyword>
<keyword evidence="1" id="KW-0472">Membrane</keyword>
<evidence type="ECO:0000313" key="3">
    <source>
        <dbReference type="Proteomes" id="UP000005258"/>
    </source>
</evidence>
<evidence type="ECO:0000313" key="2">
    <source>
        <dbReference type="EMBL" id="AFK51878.1"/>
    </source>
</evidence>
<dbReference type="Proteomes" id="UP000005258">
    <property type="component" value="Chromosome"/>
</dbReference>
<gene>
    <name evidence="2" type="ordered locus">TMO_0039</name>
</gene>
<protein>
    <recommendedName>
        <fullName evidence="4">Holin</fullName>
    </recommendedName>
</protein>
<evidence type="ECO:0000256" key="1">
    <source>
        <dbReference type="SAM" id="Phobius"/>
    </source>
</evidence>
<proteinExistence type="predicted"/>
<keyword evidence="1" id="KW-0812">Transmembrane</keyword>
<keyword evidence="3" id="KW-1185">Reference proteome</keyword>
<dbReference type="EMBL" id="CP003236">
    <property type="protein sequence ID" value="AFK51878.1"/>
    <property type="molecule type" value="Genomic_DNA"/>
</dbReference>
<name>I3TGJ0_TISMK</name>
<dbReference type="AlphaFoldDB" id="I3TGJ0"/>
<dbReference type="RefSeq" id="WP_014743558.1">
    <property type="nucleotide sequence ID" value="NC_017956.1"/>
</dbReference>
<evidence type="ECO:0008006" key="4">
    <source>
        <dbReference type="Google" id="ProtNLM"/>
    </source>
</evidence>
<reference evidence="2 3" key="1">
    <citation type="journal article" date="2012" name="J. Am. Chem. Soc.">
        <title>Bacterial biosynthesis and maturation of the didemnin anti-cancer agents.</title>
        <authorList>
            <person name="Xu Y."/>
            <person name="Kersten R.D."/>
            <person name="Nam S.J."/>
            <person name="Lu L."/>
            <person name="Al-Suwailem A.M."/>
            <person name="Zheng H."/>
            <person name="Fenical W."/>
            <person name="Dorrestein P.C."/>
            <person name="Moore B.S."/>
            <person name="Qian P.Y."/>
        </authorList>
    </citation>
    <scope>NUCLEOTIDE SEQUENCE [LARGE SCALE GENOMIC DNA]</scope>
    <source>
        <strain evidence="2 3">KA081020-065</strain>
    </source>
</reference>
<organism evidence="2 3">
    <name type="scientific">Tistrella mobilis (strain KA081020-065)</name>
    <dbReference type="NCBI Taxonomy" id="1110502"/>
    <lineage>
        <taxon>Bacteria</taxon>
        <taxon>Pseudomonadati</taxon>
        <taxon>Pseudomonadota</taxon>
        <taxon>Alphaproteobacteria</taxon>
        <taxon>Geminicoccales</taxon>
        <taxon>Geminicoccaceae</taxon>
        <taxon>Tistrella</taxon>
    </lineage>
</organism>